<dbReference type="EMBL" id="KV425616">
    <property type="protein sequence ID" value="KZT20721.1"/>
    <property type="molecule type" value="Genomic_DNA"/>
</dbReference>
<dbReference type="InterPro" id="IPR036838">
    <property type="entry name" value="Ribosomal_uS10_dom_sf"/>
</dbReference>
<dbReference type="Gene3D" id="3.30.70.600">
    <property type="entry name" value="Ribosomal protein S10 domain"/>
    <property type="match status" value="1"/>
</dbReference>
<sequence>MPEEIFIPSKPAANASPAVPDSEAVLPLVNATETASTPDATQTPTQETTKAVLPTPEVSQNWLDSIKQSSQSGFSEPEWAASIVHGRSRHEPLYHARTHNIPVALLHFRSYTPSLLDLFVHFASHAACSLGIPISRPAKLPTQRSLWTVPRSPFVHKKAQENFERRVHKRLVKAWDADPTVVERWVRYLEKNAMPGVGMRIVRWERAPVGVGEKVYIEARKGVRERVVTDKERMKRLGEQIVQKELAPTQTVATTVATSS</sequence>
<protein>
    <recommendedName>
        <fullName evidence="4">Small ribosomal subunit protein uS10m</fullName>
    </recommendedName>
    <alternativeName>
        <fullName evidence="5">37S ribosomal protein S10, mitochondrial</fullName>
    </alternativeName>
</protein>
<evidence type="ECO:0000259" key="9">
    <source>
        <dbReference type="SMART" id="SM01403"/>
    </source>
</evidence>
<dbReference type="InterPro" id="IPR001848">
    <property type="entry name" value="Ribosomal_uS10"/>
</dbReference>
<evidence type="ECO:0000256" key="8">
    <source>
        <dbReference type="SAM" id="MobiDB-lite"/>
    </source>
</evidence>
<dbReference type="SMART" id="SM01403">
    <property type="entry name" value="Ribosomal_S10"/>
    <property type="match status" value="1"/>
</dbReference>
<evidence type="ECO:0000256" key="2">
    <source>
        <dbReference type="ARBA" id="ARBA00022980"/>
    </source>
</evidence>
<reference evidence="10 11" key="1">
    <citation type="journal article" date="2016" name="Mol. Biol. Evol.">
        <title>Comparative Genomics of Early-Diverging Mushroom-Forming Fungi Provides Insights into the Origins of Lignocellulose Decay Capabilities.</title>
        <authorList>
            <person name="Nagy L.G."/>
            <person name="Riley R."/>
            <person name="Tritt A."/>
            <person name="Adam C."/>
            <person name="Daum C."/>
            <person name="Floudas D."/>
            <person name="Sun H."/>
            <person name="Yadav J.S."/>
            <person name="Pangilinan J."/>
            <person name="Larsson K.H."/>
            <person name="Matsuura K."/>
            <person name="Barry K."/>
            <person name="Labutti K."/>
            <person name="Kuo R."/>
            <person name="Ohm R.A."/>
            <person name="Bhattacharya S.S."/>
            <person name="Shirouzu T."/>
            <person name="Yoshinaga Y."/>
            <person name="Martin F.M."/>
            <person name="Grigoriev I.V."/>
            <person name="Hibbett D.S."/>
        </authorList>
    </citation>
    <scope>NUCLEOTIDE SEQUENCE [LARGE SCALE GENOMIC DNA]</scope>
    <source>
        <strain evidence="10 11">HHB14362 ss-1</strain>
    </source>
</reference>
<dbReference type="GO" id="GO:0003735">
    <property type="term" value="F:structural constituent of ribosome"/>
    <property type="evidence" value="ECO:0007669"/>
    <property type="project" value="InterPro"/>
</dbReference>
<dbReference type="OrthoDB" id="366214at2759"/>
<evidence type="ECO:0000313" key="11">
    <source>
        <dbReference type="Proteomes" id="UP000076761"/>
    </source>
</evidence>
<dbReference type="InParanoid" id="A0A165P9P2"/>
<organism evidence="10 11">
    <name type="scientific">Neolentinus lepideus HHB14362 ss-1</name>
    <dbReference type="NCBI Taxonomy" id="1314782"/>
    <lineage>
        <taxon>Eukaryota</taxon>
        <taxon>Fungi</taxon>
        <taxon>Dikarya</taxon>
        <taxon>Basidiomycota</taxon>
        <taxon>Agaricomycotina</taxon>
        <taxon>Agaricomycetes</taxon>
        <taxon>Gloeophyllales</taxon>
        <taxon>Gloeophyllaceae</taxon>
        <taxon>Neolentinus</taxon>
    </lineage>
</organism>
<evidence type="ECO:0000313" key="10">
    <source>
        <dbReference type="EMBL" id="KZT20721.1"/>
    </source>
</evidence>
<dbReference type="PRINTS" id="PR00971">
    <property type="entry name" value="RIBOSOMALS10"/>
</dbReference>
<evidence type="ECO:0000256" key="5">
    <source>
        <dbReference type="ARBA" id="ARBA00042916"/>
    </source>
</evidence>
<dbReference type="AlphaFoldDB" id="A0A165P9P2"/>
<gene>
    <name evidence="10" type="ORF">NEOLEDRAFT_1140436</name>
</gene>
<dbReference type="HAMAP" id="MF_00508">
    <property type="entry name" value="Ribosomal_uS10"/>
    <property type="match status" value="1"/>
</dbReference>
<dbReference type="Pfam" id="PF00338">
    <property type="entry name" value="Ribosomal_S10"/>
    <property type="match status" value="1"/>
</dbReference>
<accession>A0A165P9P2</accession>
<keyword evidence="3" id="KW-0687">Ribonucleoprotein</keyword>
<comment type="similarity">
    <text evidence="1">Belongs to the universal ribosomal protein uS10 family.</text>
</comment>
<dbReference type="Proteomes" id="UP000076761">
    <property type="component" value="Unassembled WGS sequence"/>
</dbReference>
<dbReference type="GO" id="GO:0006412">
    <property type="term" value="P:translation"/>
    <property type="evidence" value="ECO:0007669"/>
    <property type="project" value="InterPro"/>
</dbReference>
<evidence type="ECO:0000256" key="4">
    <source>
        <dbReference type="ARBA" id="ARBA00035261"/>
    </source>
</evidence>
<dbReference type="PANTHER" id="PTHR11700">
    <property type="entry name" value="30S RIBOSOMAL PROTEIN S10 FAMILY MEMBER"/>
    <property type="match status" value="1"/>
</dbReference>
<comment type="function">
    <text evidence="6">Involved in mitochondrial genome encoded proteins translation. Involved in the binding of tRNA to the ribosomes.</text>
</comment>
<keyword evidence="2 10" id="KW-0689">Ribosomal protein</keyword>
<keyword evidence="11" id="KW-1185">Reference proteome</keyword>
<name>A0A165P9P2_9AGAM</name>
<evidence type="ECO:0000256" key="1">
    <source>
        <dbReference type="ARBA" id="ARBA00007102"/>
    </source>
</evidence>
<evidence type="ECO:0000256" key="7">
    <source>
        <dbReference type="ARBA" id="ARBA00065857"/>
    </source>
</evidence>
<dbReference type="STRING" id="1314782.A0A165P9P2"/>
<feature type="region of interest" description="Disordered" evidence="8">
    <location>
        <begin position="1"/>
        <end position="20"/>
    </location>
</feature>
<evidence type="ECO:0000256" key="3">
    <source>
        <dbReference type="ARBA" id="ARBA00023274"/>
    </source>
</evidence>
<proteinExistence type="inferred from homology"/>
<dbReference type="GO" id="GO:0005840">
    <property type="term" value="C:ribosome"/>
    <property type="evidence" value="ECO:0007669"/>
    <property type="project" value="UniProtKB-KW"/>
</dbReference>
<comment type="subunit">
    <text evidence="7">Part of the mitochondrial small ribosomal subunit.</text>
</comment>
<dbReference type="SUPFAM" id="SSF54999">
    <property type="entry name" value="Ribosomal protein S10"/>
    <property type="match status" value="1"/>
</dbReference>
<dbReference type="InterPro" id="IPR027486">
    <property type="entry name" value="Ribosomal_uS10_dom"/>
</dbReference>
<dbReference type="GO" id="GO:1990904">
    <property type="term" value="C:ribonucleoprotein complex"/>
    <property type="evidence" value="ECO:0007669"/>
    <property type="project" value="UniProtKB-KW"/>
</dbReference>
<dbReference type="FunFam" id="3.30.70.600:FF:000003">
    <property type="entry name" value="30S ribosomal protein S10"/>
    <property type="match status" value="1"/>
</dbReference>
<evidence type="ECO:0000256" key="6">
    <source>
        <dbReference type="ARBA" id="ARBA00057689"/>
    </source>
</evidence>
<feature type="domain" description="Small ribosomal subunit protein uS10" evidence="9">
    <location>
        <begin position="105"/>
        <end position="202"/>
    </location>
</feature>